<dbReference type="PANTHER" id="PTHR30469:SF15">
    <property type="entry name" value="HLYD FAMILY OF SECRETION PROTEINS"/>
    <property type="match status" value="1"/>
</dbReference>
<dbReference type="Gene3D" id="2.40.50.100">
    <property type="match status" value="1"/>
</dbReference>
<comment type="caution">
    <text evidence="9">The sequence shown here is derived from an EMBL/GenBank/DDBJ whole genome shotgun (WGS) entry which is preliminary data.</text>
</comment>
<protein>
    <submittedName>
        <fullName evidence="9">RND family efflux transporter MFP subunit</fullName>
    </submittedName>
</protein>
<accession>A0ABU0BLI6</accession>
<dbReference type="RefSeq" id="WP_307227705.1">
    <property type="nucleotide sequence ID" value="NZ_JAUSVF010000001.1"/>
</dbReference>
<feature type="coiled-coil region" evidence="4">
    <location>
        <begin position="108"/>
        <end position="135"/>
    </location>
</feature>
<name>A0ABU0BLI6_9HYPH</name>
<dbReference type="PANTHER" id="PTHR30469">
    <property type="entry name" value="MULTIDRUG RESISTANCE PROTEIN MDTA"/>
    <property type="match status" value="1"/>
</dbReference>
<organism evidence="9 10">
    <name type="scientific">Pararhizobium capsulatum DSM 1112</name>
    <dbReference type="NCBI Taxonomy" id="1121113"/>
    <lineage>
        <taxon>Bacteria</taxon>
        <taxon>Pseudomonadati</taxon>
        <taxon>Pseudomonadota</taxon>
        <taxon>Alphaproteobacteria</taxon>
        <taxon>Hyphomicrobiales</taxon>
        <taxon>Rhizobiaceae</taxon>
        <taxon>Rhizobium/Agrobacterium group</taxon>
        <taxon>Pararhizobium</taxon>
    </lineage>
</organism>
<feature type="domain" description="Multidrug resistance protein MdtA-like C-terminal permuted SH3" evidence="8">
    <location>
        <begin position="294"/>
        <end position="353"/>
    </location>
</feature>
<dbReference type="InterPro" id="IPR006143">
    <property type="entry name" value="RND_pump_MFP"/>
</dbReference>
<evidence type="ECO:0000256" key="4">
    <source>
        <dbReference type="SAM" id="Coils"/>
    </source>
</evidence>
<dbReference type="Pfam" id="PF25917">
    <property type="entry name" value="BSH_RND"/>
    <property type="match status" value="1"/>
</dbReference>
<keyword evidence="4" id="KW-0175">Coiled coil</keyword>
<dbReference type="Pfam" id="PF25954">
    <property type="entry name" value="Beta-barrel_RND_2"/>
    <property type="match status" value="1"/>
</dbReference>
<dbReference type="Gene3D" id="1.10.287.470">
    <property type="entry name" value="Helix hairpin bin"/>
    <property type="match status" value="1"/>
</dbReference>
<gene>
    <name evidence="9" type="ORF">QO002_001248</name>
</gene>
<evidence type="ECO:0000256" key="5">
    <source>
        <dbReference type="SAM" id="SignalP"/>
    </source>
</evidence>
<dbReference type="SUPFAM" id="SSF111369">
    <property type="entry name" value="HlyD-like secretion proteins"/>
    <property type="match status" value="1"/>
</dbReference>
<keyword evidence="5" id="KW-0732">Signal</keyword>
<reference evidence="9 10" key="1">
    <citation type="submission" date="2023-07" db="EMBL/GenBank/DDBJ databases">
        <title>Genomic Encyclopedia of Type Strains, Phase IV (KMG-IV): sequencing the most valuable type-strain genomes for metagenomic binning, comparative biology and taxonomic classification.</title>
        <authorList>
            <person name="Goeker M."/>
        </authorList>
    </citation>
    <scope>NUCLEOTIDE SEQUENCE [LARGE SCALE GENOMIC DNA]</scope>
    <source>
        <strain evidence="9 10">DSM 1112</strain>
    </source>
</reference>
<comment type="similarity">
    <text evidence="2">Belongs to the membrane fusion protein (MFP) (TC 8.A.1) family.</text>
</comment>
<dbReference type="InterPro" id="IPR058625">
    <property type="entry name" value="MdtA-like_BSH"/>
</dbReference>
<sequence>MISPARQSVKTSIFSATLLVAAFGLASCSEEKTEVKTETVRPVKVIEIAASQTHRALDYSGSIRARSEIAMGFRVSGKITERLVDIGDRVTSGEMLARIDATDYALSVKSAEATLAASERQVETAELALKRAEQLFTSNVTPKSQVEQAQLSYNQAVSSRDAARSTLDQARNQVTYSELRADRNGIVTAVNTEAGQVVSTGSPVVTVAVDGEKEVQVAVPETEIFAFKPGKTVDVSIWSNEDVKLSGTVREIAGSADPRSRTFAVRVSLPNDDRVLLGMTASVAASADNGPAMVSVPLSALSRQDGADLVWTVDRTKETVHARPVKVADFSKDDVRIADGLEAGDLVVTAGTQFMREDLKVKLPQDALTREAHAEDGGADILTR</sequence>
<dbReference type="Gene3D" id="2.40.30.170">
    <property type="match status" value="1"/>
</dbReference>
<evidence type="ECO:0000256" key="2">
    <source>
        <dbReference type="ARBA" id="ARBA00009477"/>
    </source>
</evidence>
<feature type="signal peptide" evidence="5">
    <location>
        <begin position="1"/>
        <end position="26"/>
    </location>
</feature>
<proteinExistence type="inferred from homology"/>
<dbReference type="PROSITE" id="PS51257">
    <property type="entry name" value="PROKAR_LIPOPROTEIN"/>
    <property type="match status" value="1"/>
</dbReference>
<keyword evidence="10" id="KW-1185">Reference proteome</keyword>
<comment type="subcellular location">
    <subcellularLocation>
        <location evidence="1">Cell envelope</location>
    </subcellularLocation>
</comment>
<evidence type="ECO:0000256" key="3">
    <source>
        <dbReference type="ARBA" id="ARBA00022448"/>
    </source>
</evidence>
<evidence type="ECO:0000259" key="8">
    <source>
        <dbReference type="Pfam" id="PF25967"/>
    </source>
</evidence>
<evidence type="ECO:0000313" key="10">
    <source>
        <dbReference type="Proteomes" id="UP001230207"/>
    </source>
</evidence>
<feature type="domain" description="CusB-like beta-barrel" evidence="7">
    <location>
        <begin position="215"/>
        <end position="287"/>
    </location>
</feature>
<keyword evidence="3" id="KW-0813">Transport</keyword>
<evidence type="ECO:0000259" key="7">
    <source>
        <dbReference type="Pfam" id="PF25954"/>
    </source>
</evidence>
<dbReference type="EMBL" id="JAUSVF010000001">
    <property type="protein sequence ID" value="MDQ0319110.1"/>
    <property type="molecule type" value="Genomic_DNA"/>
</dbReference>
<dbReference type="Gene3D" id="2.40.420.20">
    <property type="match status" value="1"/>
</dbReference>
<dbReference type="NCBIfam" id="TIGR01730">
    <property type="entry name" value="RND_mfp"/>
    <property type="match status" value="1"/>
</dbReference>
<evidence type="ECO:0000256" key="1">
    <source>
        <dbReference type="ARBA" id="ARBA00004196"/>
    </source>
</evidence>
<evidence type="ECO:0000259" key="6">
    <source>
        <dbReference type="Pfam" id="PF25917"/>
    </source>
</evidence>
<dbReference type="InterPro" id="IPR058792">
    <property type="entry name" value="Beta-barrel_RND_2"/>
</dbReference>
<dbReference type="InterPro" id="IPR058627">
    <property type="entry name" value="MdtA-like_C"/>
</dbReference>
<feature type="domain" description="Multidrug resistance protein MdtA-like barrel-sandwich hybrid" evidence="6">
    <location>
        <begin position="72"/>
        <end position="207"/>
    </location>
</feature>
<feature type="chain" id="PRO_5045765834" evidence="5">
    <location>
        <begin position="27"/>
        <end position="384"/>
    </location>
</feature>
<dbReference type="Pfam" id="PF25967">
    <property type="entry name" value="RND-MFP_C"/>
    <property type="match status" value="1"/>
</dbReference>
<dbReference type="Proteomes" id="UP001230207">
    <property type="component" value="Unassembled WGS sequence"/>
</dbReference>
<evidence type="ECO:0000313" key="9">
    <source>
        <dbReference type="EMBL" id="MDQ0319110.1"/>
    </source>
</evidence>